<dbReference type="PRINTS" id="PR00107">
    <property type="entry name" value="PHOSPHOCPHPR"/>
</dbReference>
<dbReference type="NCBIfam" id="NF010352">
    <property type="entry name" value="PRK13780.1"/>
    <property type="match status" value="1"/>
</dbReference>
<keyword evidence="6" id="KW-0762">Sugar transport</keyword>
<reference evidence="9" key="2">
    <citation type="submission" date="2020-09" db="EMBL/GenBank/DDBJ databases">
        <authorList>
            <person name="Sun Q."/>
            <person name="Zhou Y."/>
        </authorList>
    </citation>
    <scope>NUCLEOTIDE SEQUENCE</scope>
    <source>
        <strain evidence="9">CGMCC 1.12360</strain>
    </source>
</reference>
<comment type="caution">
    <text evidence="9">The sequence shown here is derived from an EMBL/GenBank/DDBJ whole genome shotgun (WGS) entry which is preliminary data.</text>
</comment>
<feature type="domain" description="HPr" evidence="8">
    <location>
        <begin position="1"/>
        <end position="88"/>
    </location>
</feature>
<keyword evidence="7" id="KW-0598">Phosphotransferase system</keyword>
<evidence type="ECO:0000256" key="3">
    <source>
        <dbReference type="ARBA" id="ARBA00010736"/>
    </source>
</evidence>
<organism evidence="9 10">
    <name type="scientific">Compostibacillus humi</name>
    <dbReference type="NCBI Taxonomy" id="1245525"/>
    <lineage>
        <taxon>Bacteria</taxon>
        <taxon>Bacillati</taxon>
        <taxon>Bacillota</taxon>
        <taxon>Bacilli</taxon>
        <taxon>Bacillales</taxon>
        <taxon>Bacillaceae</taxon>
        <taxon>Compostibacillus</taxon>
    </lineage>
</organism>
<dbReference type="RefSeq" id="WP_308421571.1">
    <property type="nucleotide sequence ID" value="NZ_BMEV01000052.1"/>
</dbReference>
<evidence type="ECO:0000256" key="4">
    <source>
        <dbReference type="ARBA" id="ARBA00020422"/>
    </source>
</evidence>
<evidence type="ECO:0000256" key="6">
    <source>
        <dbReference type="ARBA" id="ARBA00022597"/>
    </source>
</evidence>
<dbReference type="Gene3D" id="3.30.1340.10">
    <property type="entry name" value="HPr-like"/>
    <property type="match status" value="1"/>
</dbReference>
<dbReference type="Proteomes" id="UP000602050">
    <property type="component" value="Unassembled WGS sequence"/>
</dbReference>
<evidence type="ECO:0000256" key="1">
    <source>
        <dbReference type="ARBA" id="ARBA00003681"/>
    </source>
</evidence>
<dbReference type="AlphaFoldDB" id="A0A8J2TQV3"/>
<dbReference type="CDD" id="cd00367">
    <property type="entry name" value="PTS-HPr_like"/>
    <property type="match status" value="1"/>
</dbReference>
<evidence type="ECO:0000313" key="9">
    <source>
        <dbReference type="EMBL" id="GFZ83228.1"/>
    </source>
</evidence>
<dbReference type="GO" id="GO:0005737">
    <property type="term" value="C:cytoplasm"/>
    <property type="evidence" value="ECO:0007669"/>
    <property type="project" value="UniProtKB-SubCell"/>
</dbReference>
<accession>A0A8J2TQV3</accession>
<dbReference type="InterPro" id="IPR000032">
    <property type="entry name" value="HPr-like"/>
</dbReference>
<keyword evidence="10" id="KW-1185">Reference proteome</keyword>
<dbReference type="PROSITE" id="PS51350">
    <property type="entry name" value="PTS_HPR_DOM"/>
    <property type="match status" value="1"/>
</dbReference>
<dbReference type="NCBIfam" id="TIGR01003">
    <property type="entry name" value="PTS_HPr_family"/>
    <property type="match status" value="1"/>
</dbReference>
<dbReference type="InterPro" id="IPR001020">
    <property type="entry name" value="PTS_HPr_His_P_site"/>
</dbReference>
<name>A0A8J2TQV3_9BACI</name>
<dbReference type="InterPro" id="IPR050399">
    <property type="entry name" value="HPr"/>
</dbReference>
<reference evidence="9" key="1">
    <citation type="journal article" date="2014" name="Int. J. Syst. Evol. Microbiol.">
        <title>Complete genome sequence of Corynebacterium casei LMG S-19264T (=DSM 44701T), isolated from a smear-ripened cheese.</title>
        <authorList>
            <consortium name="US DOE Joint Genome Institute (JGI-PGF)"/>
            <person name="Walter F."/>
            <person name="Albersmeier A."/>
            <person name="Kalinowski J."/>
            <person name="Ruckert C."/>
        </authorList>
    </citation>
    <scope>NUCLEOTIDE SEQUENCE</scope>
    <source>
        <strain evidence="9">CGMCC 1.12360</strain>
    </source>
</reference>
<evidence type="ECO:0000256" key="2">
    <source>
        <dbReference type="ARBA" id="ARBA00004496"/>
    </source>
</evidence>
<sequence length="89" mass="9633">MKKQNYLITAETGIHARPATLLVNKAGQYTSEINLTYKDKTVNLKSIMGVMSLGISKGAEIEITVDGNDEDEAIAGITAVIEEHLGEKK</sequence>
<dbReference type="SUPFAM" id="SSF55594">
    <property type="entry name" value="HPr-like"/>
    <property type="match status" value="1"/>
</dbReference>
<comment type="function">
    <text evidence="1">General (non sugar-specific) component of the phosphoenolpyruvate-dependent sugar phosphotransferase system (sugar PTS). This major carbohydrate active-transport system catalyzes the phosphorylation of incoming sugar substrates concomitantly with their translocation across the cell membrane. The phosphoryl group from phosphoenolpyruvate (PEP) is transferred to the phosphoryl carrier protein HPr by enzyme I. Phospho-HPr then transfers it to the PTS EIIA domain.</text>
</comment>
<proteinExistence type="inferred from homology"/>
<keyword evidence="5" id="KW-0963">Cytoplasm</keyword>
<dbReference type="PANTHER" id="PTHR33705:SF2">
    <property type="entry name" value="PHOSPHOCARRIER PROTEIN NPR"/>
    <property type="match status" value="1"/>
</dbReference>
<dbReference type="Pfam" id="PF00381">
    <property type="entry name" value="PTS-HPr"/>
    <property type="match status" value="1"/>
</dbReference>
<dbReference type="InterPro" id="IPR035895">
    <property type="entry name" value="HPr-like_sf"/>
</dbReference>
<evidence type="ECO:0000259" key="8">
    <source>
        <dbReference type="PROSITE" id="PS51350"/>
    </source>
</evidence>
<dbReference type="PANTHER" id="PTHR33705">
    <property type="entry name" value="PHOSPHOCARRIER PROTEIN HPR"/>
    <property type="match status" value="1"/>
</dbReference>
<dbReference type="GO" id="GO:0009401">
    <property type="term" value="P:phosphoenolpyruvate-dependent sugar phosphotransferase system"/>
    <property type="evidence" value="ECO:0007669"/>
    <property type="project" value="UniProtKB-KW"/>
</dbReference>
<dbReference type="PROSITE" id="PS00369">
    <property type="entry name" value="PTS_HPR_HIS"/>
    <property type="match status" value="1"/>
</dbReference>
<comment type="subcellular location">
    <subcellularLocation>
        <location evidence="2">Cytoplasm</location>
    </subcellularLocation>
</comment>
<dbReference type="EMBL" id="BMEV01000052">
    <property type="protein sequence ID" value="GFZ83228.1"/>
    <property type="molecule type" value="Genomic_DNA"/>
</dbReference>
<keyword evidence="6" id="KW-0813">Transport</keyword>
<comment type="similarity">
    <text evidence="3">Belongs to the HPr family.</text>
</comment>
<protein>
    <recommendedName>
        <fullName evidence="4">Phosphocarrier protein HPr</fullName>
    </recommendedName>
</protein>
<dbReference type="InterPro" id="IPR002114">
    <property type="entry name" value="PTS_HPr_Ser_P_site"/>
</dbReference>
<dbReference type="PROSITE" id="PS00589">
    <property type="entry name" value="PTS_HPR_SER"/>
    <property type="match status" value="1"/>
</dbReference>
<gene>
    <name evidence="9" type="primary">ptsH</name>
    <name evidence="9" type="ORF">GCM10010978_24810</name>
</gene>
<evidence type="ECO:0000313" key="10">
    <source>
        <dbReference type="Proteomes" id="UP000602050"/>
    </source>
</evidence>
<evidence type="ECO:0000256" key="7">
    <source>
        <dbReference type="ARBA" id="ARBA00022683"/>
    </source>
</evidence>
<evidence type="ECO:0000256" key="5">
    <source>
        <dbReference type="ARBA" id="ARBA00022490"/>
    </source>
</evidence>